<keyword evidence="6" id="KW-1185">Reference proteome</keyword>
<dbReference type="AlphaFoldDB" id="A0A0M2GW19"/>
<protein>
    <submittedName>
        <fullName evidence="5">Alanine racemase</fullName>
        <ecNumber evidence="5">5.1.1.1</ecNumber>
    </submittedName>
</protein>
<comment type="caution">
    <text evidence="5">The sequence shown here is derived from an EMBL/GenBank/DDBJ whole genome shotgun (WGS) entry which is preliminary data.</text>
</comment>
<evidence type="ECO:0000313" key="6">
    <source>
        <dbReference type="Proteomes" id="UP000033956"/>
    </source>
</evidence>
<dbReference type="InterPro" id="IPR009006">
    <property type="entry name" value="Ala_racemase/Decarboxylase_C"/>
</dbReference>
<dbReference type="GO" id="GO:0030170">
    <property type="term" value="F:pyridoxal phosphate binding"/>
    <property type="evidence" value="ECO:0007669"/>
    <property type="project" value="TreeGrafter"/>
</dbReference>
<dbReference type="GO" id="GO:0030632">
    <property type="term" value="P:D-alanine biosynthetic process"/>
    <property type="evidence" value="ECO:0007669"/>
    <property type="project" value="TreeGrafter"/>
</dbReference>
<gene>
    <name evidence="5" type="primary">alr_2</name>
    <name evidence="5" type="ORF">RS81_02906</name>
</gene>
<dbReference type="PATRIC" id="fig|92835.4.peg.2938"/>
<dbReference type="SMART" id="SM01005">
    <property type="entry name" value="Ala_racemase_C"/>
    <property type="match status" value="1"/>
</dbReference>
<organism evidence="5 6">
    <name type="scientific">Microbacterium terrae</name>
    <dbReference type="NCBI Taxonomy" id="69369"/>
    <lineage>
        <taxon>Bacteria</taxon>
        <taxon>Bacillati</taxon>
        <taxon>Actinomycetota</taxon>
        <taxon>Actinomycetes</taxon>
        <taxon>Micrococcales</taxon>
        <taxon>Microbacteriaceae</taxon>
        <taxon>Microbacterium</taxon>
    </lineage>
</organism>
<dbReference type="GO" id="GO:0009252">
    <property type="term" value="P:peptidoglycan biosynthetic process"/>
    <property type="evidence" value="ECO:0007669"/>
    <property type="project" value="TreeGrafter"/>
</dbReference>
<dbReference type="GO" id="GO:0008784">
    <property type="term" value="F:alanine racemase activity"/>
    <property type="evidence" value="ECO:0007669"/>
    <property type="project" value="UniProtKB-EC"/>
</dbReference>
<dbReference type="InterPro" id="IPR000821">
    <property type="entry name" value="Ala_racemase"/>
</dbReference>
<sequence length="219" mass="22536">MSRTALTANLRMAQRRSIRAFAPSLLDADAWGHGAGLVQEVLDSASIPPADAAGARDLSTTAADRGAPTPAPDTLTASMLFGMPASGATPALRLSGSVLSVKALRAGEGVSYGFLHRADRDTRVALVTGGYAQGIFRELGGRVEVAIAGERHPIIGRVAMDVCVVDVGEAAVARGDEVLFLGDPAQGEPALDDWVLATGLDPAELITAVGLRCIREAAP</sequence>
<dbReference type="EC" id="5.1.1.1" evidence="5"/>
<dbReference type="EMBL" id="JYIZ01000056">
    <property type="protein sequence ID" value="KJL37914.1"/>
    <property type="molecule type" value="Genomic_DNA"/>
</dbReference>
<proteinExistence type="predicted"/>
<dbReference type="SUPFAM" id="SSF50621">
    <property type="entry name" value="Alanine racemase C-terminal domain-like"/>
    <property type="match status" value="1"/>
</dbReference>
<evidence type="ECO:0000256" key="3">
    <source>
        <dbReference type="ARBA" id="ARBA00023235"/>
    </source>
</evidence>
<dbReference type="GO" id="GO:0005829">
    <property type="term" value="C:cytosol"/>
    <property type="evidence" value="ECO:0007669"/>
    <property type="project" value="TreeGrafter"/>
</dbReference>
<dbReference type="Pfam" id="PF00842">
    <property type="entry name" value="Ala_racemase_C"/>
    <property type="match status" value="1"/>
</dbReference>
<dbReference type="Proteomes" id="UP000033956">
    <property type="component" value="Unassembled WGS sequence"/>
</dbReference>
<keyword evidence="3 5" id="KW-0413">Isomerase</keyword>
<name>A0A0M2GW19_9MICO</name>
<dbReference type="PANTHER" id="PTHR30511">
    <property type="entry name" value="ALANINE RACEMASE"/>
    <property type="match status" value="1"/>
</dbReference>
<evidence type="ECO:0000313" key="5">
    <source>
        <dbReference type="EMBL" id="KJL37914.1"/>
    </source>
</evidence>
<keyword evidence="2" id="KW-0663">Pyridoxal phosphate</keyword>
<evidence type="ECO:0000259" key="4">
    <source>
        <dbReference type="SMART" id="SM01005"/>
    </source>
</evidence>
<accession>A0A0M2GW19</accession>
<dbReference type="STRING" id="92835.RS81_02906"/>
<comment type="cofactor">
    <cofactor evidence="1">
        <name>pyridoxal 5'-phosphate</name>
        <dbReference type="ChEBI" id="CHEBI:597326"/>
    </cofactor>
</comment>
<evidence type="ECO:0000256" key="2">
    <source>
        <dbReference type="ARBA" id="ARBA00022898"/>
    </source>
</evidence>
<reference evidence="5 6" key="1">
    <citation type="submission" date="2015-02" db="EMBL/GenBank/DDBJ databases">
        <title>Draft genome sequences of ten Microbacterium spp. with emphasis on heavy metal contaminated environments.</title>
        <authorList>
            <person name="Corretto E."/>
        </authorList>
    </citation>
    <scope>NUCLEOTIDE SEQUENCE [LARGE SCALE GENOMIC DNA]</scope>
    <source>
        <strain evidence="5 6">DSM 12510</strain>
    </source>
</reference>
<evidence type="ECO:0000256" key="1">
    <source>
        <dbReference type="ARBA" id="ARBA00001933"/>
    </source>
</evidence>
<dbReference type="Gene3D" id="2.40.37.10">
    <property type="entry name" value="Lyase, Ornithine Decarboxylase, Chain A, domain 1"/>
    <property type="match status" value="1"/>
</dbReference>
<dbReference type="InterPro" id="IPR011079">
    <property type="entry name" value="Ala_racemase_C"/>
</dbReference>
<feature type="domain" description="Alanine racemase C-terminal" evidence="4">
    <location>
        <begin position="91"/>
        <end position="218"/>
    </location>
</feature>
<dbReference type="PANTHER" id="PTHR30511:SF0">
    <property type="entry name" value="ALANINE RACEMASE, CATABOLIC-RELATED"/>
    <property type="match status" value="1"/>
</dbReference>